<accession>A0A7W7VJL9</accession>
<dbReference type="Pfam" id="PF12802">
    <property type="entry name" value="MarR_2"/>
    <property type="match status" value="1"/>
</dbReference>
<dbReference type="InterPro" id="IPR000835">
    <property type="entry name" value="HTH_MarR-typ"/>
</dbReference>
<organism evidence="5 6">
    <name type="scientific">Actinophytocola algeriensis</name>
    <dbReference type="NCBI Taxonomy" id="1768010"/>
    <lineage>
        <taxon>Bacteria</taxon>
        <taxon>Bacillati</taxon>
        <taxon>Actinomycetota</taxon>
        <taxon>Actinomycetes</taxon>
        <taxon>Pseudonocardiales</taxon>
        <taxon>Pseudonocardiaceae</taxon>
    </lineage>
</organism>
<evidence type="ECO:0000313" key="6">
    <source>
        <dbReference type="Proteomes" id="UP000520767"/>
    </source>
</evidence>
<evidence type="ECO:0000259" key="4">
    <source>
        <dbReference type="PROSITE" id="PS50995"/>
    </source>
</evidence>
<keyword evidence="1" id="KW-0805">Transcription regulation</keyword>
<dbReference type="SMART" id="SM00347">
    <property type="entry name" value="HTH_MARR"/>
    <property type="match status" value="1"/>
</dbReference>
<dbReference type="Proteomes" id="UP000520767">
    <property type="component" value="Unassembled WGS sequence"/>
</dbReference>
<dbReference type="PRINTS" id="PR00598">
    <property type="entry name" value="HTHMARR"/>
</dbReference>
<dbReference type="RefSeq" id="WP_184816586.1">
    <property type="nucleotide sequence ID" value="NZ_JACHJQ010000014.1"/>
</dbReference>
<feature type="domain" description="HTH marR-type" evidence="4">
    <location>
        <begin position="5"/>
        <end position="137"/>
    </location>
</feature>
<dbReference type="EMBL" id="JACHJQ010000014">
    <property type="protein sequence ID" value="MBB4912613.1"/>
    <property type="molecule type" value="Genomic_DNA"/>
</dbReference>
<dbReference type="AlphaFoldDB" id="A0A7W7VJL9"/>
<evidence type="ECO:0000256" key="2">
    <source>
        <dbReference type="ARBA" id="ARBA00023125"/>
    </source>
</evidence>
<dbReference type="PANTHER" id="PTHR42756:SF1">
    <property type="entry name" value="TRANSCRIPTIONAL REPRESSOR OF EMRAB OPERON"/>
    <property type="match status" value="1"/>
</dbReference>
<name>A0A7W7VJL9_9PSEU</name>
<dbReference type="SUPFAM" id="SSF46785">
    <property type="entry name" value="Winged helix' DNA-binding domain"/>
    <property type="match status" value="1"/>
</dbReference>
<keyword evidence="3" id="KW-0804">Transcription</keyword>
<keyword evidence="2 5" id="KW-0238">DNA-binding</keyword>
<dbReference type="PANTHER" id="PTHR42756">
    <property type="entry name" value="TRANSCRIPTIONAL REGULATOR, MARR"/>
    <property type="match status" value="1"/>
</dbReference>
<dbReference type="PROSITE" id="PS50995">
    <property type="entry name" value="HTH_MARR_2"/>
    <property type="match status" value="1"/>
</dbReference>
<evidence type="ECO:0000256" key="1">
    <source>
        <dbReference type="ARBA" id="ARBA00023015"/>
    </source>
</evidence>
<proteinExistence type="predicted"/>
<evidence type="ECO:0000256" key="3">
    <source>
        <dbReference type="ARBA" id="ARBA00023163"/>
    </source>
</evidence>
<reference evidence="5 6" key="1">
    <citation type="submission" date="2020-08" db="EMBL/GenBank/DDBJ databases">
        <title>Genomic Encyclopedia of Type Strains, Phase III (KMG-III): the genomes of soil and plant-associated and newly described type strains.</title>
        <authorList>
            <person name="Whitman W."/>
        </authorList>
    </citation>
    <scope>NUCLEOTIDE SEQUENCE [LARGE SCALE GENOMIC DNA]</scope>
    <source>
        <strain evidence="5 6">CECT 8960</strain>
    </source>
</reference>
<dbReference type="GO" id="GO:0003677">
    <property type="term" value="F:DNA binding"/>
    <property type="evidence" value="ECO:0007669"/>
    <property type="project" value="UniProtKB-KW"/>
</dbReference>
<gene>
    <name evidence="5" type="ORF">FHR82_008885</name>
</gene>
<protein>
    <submittedName>
        <fullName evidence="5">DNA-binding MarR family transcriptional regulator</fullName>
    </submittedName>
</protein>
<sequence>MAALDGDLGWTLGTVFRAYVKATDVAVGDLPGSHRGYQILKAATEEQPESQSALCQRLGIDRTVMTYLLDDLERADLVARKPAPGDRRTRLVVATETGRARLAELDRRLAHAETHVLSSLTAADRKQFKALLGTVAAHANSLDPVADACRIVEDLATHTP</sequence>
<dbReference type="Gene3D" id="1.10.10.10">
    <property type="entry name" value="Winged helix-like DNA-binding domain superfamily/Winged helix DNA-binding domain"/>
    <property type="match status" value="1"/>
</dbReference>
<dbReference type="InterPro" id="IPR036388">
    <property type="entry name" value="WH-like_DNA-bd_sf"/>
</dbReference>
<keyword evidence="6" id="KW-1185">Reference proteome</keyword>
<dbReference type="InterPro" id="IPR036390">
    <property type="entry name" value="WH_DNA-bd_sf"/>
</dbReference>
<comment type="caution">
    <text evidence="5">The sequence shown here is derived from an EMBL/GenBank/DDBJ whole genome shotgun (WGS) entry which is preliminary data.</text>
</comment>
<evidence type="ECO:0000313" key="5">
    <source>
        <dbReference type="EMBL" id="MBB4912613.1"/>
    </source>
</evidence>
<dbReference type="GO" id="GO:0003700">
    <property type="term" value="F:DNA-binding transcription factor activity"/>
    <property type="evidence" value="ECO:0007669"/>
    <property type="project" value="InterPro"/>
</dbReference>